<feature type="domain" description="DUF5716" evidence="1">
    <location>
        <begin position="87"/>
        <end position="385"/>
    </location>
</feature>
<evidence type="ECO:0000313" key="2">
    <source>
        <dbReference type="EMBL" id="HIV22475.1"/>
    </source>
</evidence>
<accession>A0A9D1NYB6</accession>
<dbReference type="AlphaFoldDB" id="A0A9D1NYB6"/>
<comment type="caution">
    <text evidence="2">The sequence shown here is derived from an EMBL/GenBank/DDBJ whole genome shotgun (WGS) entry which is preliminary data.</text>
</comment>
<proteinExistence type="predicted"/>
<reference evidence="2" key="1">
    <citation type="submission" date="2020-10" db="EMBL/GenBank/DDBJ databases">
        <authorList>
            <person name="Gilroy R."/>
        </authorList>
    </citation>
    <scope>NUCLEOTIDE SEQUENCE</scope>
    <source>
        <strain evidence="2">ChiBcec6-7307</strain>
    </source>
</reference>
<organism evidence="2 3">
    <name type="scientific">Candidatus Merdiplasma excrementigallinarum</name>
    <dbReference type="NCBI Taxonomy" id="2840864"/>
    <lineage>
        <taxon>Bacteria</taxon>
        <taxon>Bacillati</taxon>
        <taxon>Bacillota</taxon>
        <taxon>Clostridia</taxon>
        <taxon>Lachnospirales</taxon>
        <taxon>Lachnospiraceae</taxon>
        <taxon>Lachnospiraceae incertae sedis</taxon>
        <taxon>Candidatus Merdiplasma</taxon>
    </lineage>
</organism>
<name>A0A9D1NYB6_9FIRM</name>
<dbReference type="EMBL" id="DVOS01000011">
    <property type="protein sequence ID" value="HIV22475.1"/>
    <property type="molecule type" value="Genomic_DNA"/>
</dbReference>
<dbReference type="InterPro" id="IPR043770">
    <property type="entry name" value="DUF5716_C"/>
</dbReference>
<evidence type="ECO:0000313" key="3">
    <source>
        <dbReference type="Proteomes" id="UP000886889"/>
    </source>
</evidence>
<reference evidence="2" key="2">
    <citation type="journal article" date="2021" name="PeerJ">
        <title>Extensive microbial diversity within the chicken gut microbiome revealed by metagenomics and culture.</title>
        <authorList>
            <person name="Gilroy R."/>
            <person name="Ravi A."/>
            <person name="Getino M."/>
            <person name="Pursley I."/>
            <person name="Horton D.L."/>
            <person name="Alikhan N.F."/>
            <person name="Baker D."/>
            <person name="Gharbi K."/>
            <person name="Hall N."/>
            <person name="Watson M."/>
            <person name="Adriaenssens E.M."/>
            <person name="Foster-Nyarko E."/>
            <person name="Jarju S."/>
            <person name="Secka A."/>
            <person name="Antonio M."/>
            <person name="Oren A."/>
            <person name="Chaudhuri R.R."/>
            <person name="La Ragione R."/>
            <person name="Hildebrand F."/>
            <person name="Pallen M.J."/>
        </authorList>
    </citation>
    <scope>NUCLEOTIDE SEQUENCE</scope>
    <source>
        <strain evidence="2">ChiBcec6-7307</strain>
    </source>
</reference>
<gene>
    <name evidence="2" type="ORF">IAC80_00915</name>
</gene>
<dbReference type="Pfam" id="PF18980">
    <property type="entry name" value="DUF5716_C"/>
    <property type="match status" value="1"/>
</dbReference>
<sequence length="387" mass="44833">MIQEKNDLILGLQLDAACAQLTYYNSSMKEPVTVSADGESETYLIPMEQAAWEQANSPQGSMDKLTAFISRCLDLVSGLGKPEDMRIMVCVRSMDETIGQRIPEALEQIGVERKYIFLQDYKSSFYYYTINQKKELWSSDVALVECVDETMIGYVLHINKSTRPSLVTVEEAARQPVNEKVRDGREGEDWDRERDRLFFELLKKVFERRNVTTTYLLGDYFDKTWARRSFQYLCHHRHAFQGKNLFTKGACYGAMERMGLFGTPDMLFMGADLVHENLGMYMRIRGKETYYPLITAGVNWYEAHHICEFIPDGEKSISIITKPMTGGQEVAHLLRLTQFPDRPNRATRLRMSVYFVSGTRCRVEVEDLGFGEFYRPSGRKWEREIVF</sequence>
<evidence type="ECO:0000259" key="1">
    <source>
        <dbReference type="Pfam" id="PF18980"/>
    </source>
</evidence>
<dbReference type="Proteomes" id="UP000886889">
    <property type="component" value="Unassembled WGS sequence"/>
</dbReference>
<protein>
    <recommendedName>
        <fullName evidence="1">DUF5716 domain-containing protein</fullName>
    </recommendedName>
</protein>